<proteinExistence type="predicted"/>
<name>A0A3A8EL71_9GAMM</name>
<feature type="region of interest" description="Disordered" evidence="1">
    <location>
        <begin position="35"/>
        <end position="56"/>
    </location>
</feature>
<reference evidence="2 3" key="1">
    <citation type="submission" date="2018-09" db="EMBL/GenBank/DDBJ databases">
        <title>The draft genome of Acinetobacter spp. strains.</title>
        <authorList>
            <person name="Qin J."/>
            <person name="Feng Y."/>
            <person name="Zong Z."/>
        </authorList>
    </citation>
    <scope>NUCLEOTIDE SEQUENCE [LARGE SCALE GENOMIC DNA]</scope>
    <source>
        <strain evidence="2 3">WCHAc060096</strain>
    </source>
</reference>
<organism evidence="2 3">
    <name type="scientific">Acinetobacter guerrae</name>
    <dbReference type="NCBI Taxonomy" id="1843371"/>
    <lineage>
        <taxon>Bacteria</taxon>
        <taxon>Pseudomonadati</taxon>
        <taxon>Pseudomonadota</taxon>
        <taxon>Gammaproteobacteria</taxon>
        <taxon>Moraxellales</taxon>
        <taxon>Moraxellaceae</taxon>
        <taxon>Acinetobacter</taxon>
    </lineage>
</organism>
<dbReference type="Proteomes" id="UP000269001">
    <property type="component" value="Unassembled WGS sequence"/>
</dbReference>
<sequence>MMWIGKRDFKDMWKQGFLALTVVSFVGCSTFPLHEEQKKAPKKPSEPAKKTVQTPDGVKITPYQQDEIKRKQMRVVVPEQKPQQQFNDGRSLPAFKNLIQQTQTAYSQQKWDDAERFALQAQRLAPQAAETFMYLALVANQKGQYSSAESLARRGLSYAQSAPMKKQLWQAILVAGQKQNRVQTVQQAQQALKSL</sequence>
<feature type="compositionally biased region" description="Basic and acidic residues" evidence="1">
    <location>
        <begin position="35"/>
        <end position="49"/>
    </location>
</feature>
<evidence type="ECO:0000256" key="1">
    <source>
        <dbReference type="SAM" id="MobiDB-lite"/>
    </source>
</evidence>
<accession>A0A3A8EL71</accession>
<gene>
    <name evidence="2" type="ORF">D7V21_01810</name>
</gene>
<evidence type="ECO:0000313" key="3">
    <source>
        <dbReference type="Proteomes" id="UP000269001"/>
    </source>
</evidence>
<evidence type="ECO:0000313" key="2">
    <source>
        <dbReference type="EMBL" id="RKG35632.1"/>
    </source>
</evidence>
<protein>
    <submittedName>
        <fullName evidence="2">Tetratricopeptide repeat protein</fullName>
    </submittedName>
</protein>
<dbReference type="Gene3D" id="1.25.40.10">
    <property type="entry name" value="Tetratricopeptide repeat domain"/>
    <property type="match status" value="1"/>
</dbReference>
<dbReference type="SUPFAM" id="SSF48452">
    <property type="entry name" value="TPR-like"/>
    <property type="match status" value="1"/>
</dbReference>
<comment type="caution">
    <text evidence="2">The sequence shown here is derived from an EMBL/GenBank/DDBJ whole genome shotgun (WGS) entry which is preliminary data.</text>
</comment>
<dbReference type="AlphaFoldDB" id="A0A3A8EL71"/>
<keyword evidence="3" id="KW-1185">Reference proteome</keyword>
<dbReference type="PROSITE" id="PS51257">
    <property type="entry name" value="PROKAR_LIPOPROTEIN"/>
    <property type="match status" value="1"/>
</dbReference>
<dbReference type="EMBL" id="RAXU01000002">
    <property type="protein sequence ID" value="RKG35632.1"/>
    <property type="molecule type" value="Genomic_DNA"/>
</dbReference>
<dbReference type="InterPro" id="IPR011990">
    <property type="entry name" value="TPR-like_helical_dom_sf"/>
</dbReference>